<feature type="transmembrane region" description="Helical" evidence="9">
    <location>
        <begin position="446"/>
        <end position="470"/>
    </location>
</feature>
<dbReference type="EMBL" id="JARKIK010000084">
    <property type="protein sequence ID" value="KAK8725056.1"/>
    <property type="molecule type" value="Genomic_DNA"/>
</dbReference>
<comment type="similarity">
    <text evidence="2">Belongs to the G-protein coupled receptor 2 family. Mth subfamily.</text>
</comment>
<dbReference type="AlphaFoldDB" id="A0AAW0W705"/>
<feature type="region of interest" description="Disordered" evidence="8">
    <location>
        <begin position="727"/>
        <end position="768"/>
    </location>
</feature>
<dbReference type="PANTHER" id="PTHR46953">
    <property type="entry name" value="G-PROTEIN COUPLED RECEPTOR MTH-LIKE 1-RELATED"/>
    <property type="match status" value="1"/>
</dbReference>
<sequence>MVVRGVLGVGVTLLLLLAVVEGGQEVEGAAAPFTDEYPVLGVDYPGEVVDYPGQLDYLDAEHYYTNHFTPDLSNSTLRKCRCAGEEVWGKGACHPHDTIVAIVDPQTGQRVAANTSSLTRVVVGQVKCPAPRVSALLDSNRHPEHEFSLEESGHLYWQGETFSDYCLEHTYTPDGEPSAWEAQVCLNPPSVPRCCPSGYALHILDGCVPEVGVVWSPPVQVQEQVVAWGQVEGDVVNITCDAQSETQHVEVGGEGGATLLYSPQSALLSWTPPTELKPKQHQDYCVGVEAGAAGRYLAKLCYTDPMKAHRQACNNTTCVRKCCPQGSFFWQECVPVEAQEEEWQPEFHYPDTLAAGAPPPHPLTFVYGFPLCPSCFQLETYRTEEDKFYLLTDGSLHVPIFSKVFPPDQYCLDKFLTDTGQVHTLPLVCFQEDDASASSACKAVQLYVYPVLLVVSCVFLAITLLIYVSVPELHAKVHGKCLVSHVSALLLAYVSLVTVQWSTGLMPLAACKVMASVIHFSFMAAFFWLNVMCFDIWWTLKSMRPVAETGELSRLRFKMYSMYAWGCPIVISLAAIIVQTLPPNIQVVRPEFGNKKCWFDNDKSLWAYFYGFVLVLVIANIIFFAQVAYILLVAQNDPILQRTRQQNRERMWLYIKLFLVMGLTWLAEVISWQEGTCEAWMITDIINTLQGSSIFLIFICKRNMLRRIRNNWEPYLRRVKEFFGSSRQSQSKTGKRSQESTSFSSSVNRPSHSAASQRTVQSQISFDPSSASRKLSASSLVSTTGAQIHSPNSISMDTINEVTSPEGEQAEKSNASPEESTCLPIAINPWNVSESTSTNSITTGDQCTPMSELNSVVEHMDDDCLPNSNDEPTLSSVKEASLRLSNEDVPTSQIDHKESASIRDGEREVPSRSVKEATHQTESENTTQQRKCVNAAPAKTTENATVKTHDDTEIFGIGNGSVPPRHHRAFTTDDEDDQPVDV</sequence>
<evidence type="ECO:0000259" key="11">
    <source>
        <dbReference type="PROSITE" id="PS50261"/>
    </source>
</evidence>
<dbReference type="InterPro" id="IPR000832">
    <property type="entry name" value="GPCR_2_secretin-like"/>
</dbReference>
<feature type="transmembrane region" description="Helical" evidence="9">
    <location>
        <begin position="653"/>
        <end position="673"/>
    </location>
</feature>
<evidence type="ECO:0000256" key="1">
    <source>
        <dbReference type="ARBA" id="ARBA00004141"/>
    </source>
</evidence>
<dbReference type="GO" id="GO:0007166">
    <property type="term" value="P:cell surface receptor signaling pathway"/>
    <property type="evidence" value="ECO:0007669"/>
    <property type="project" value="InterPro"/>
</dbReference>
<evidence type="ECO:0000256" key="2">
    <source>
        <dbReference type="ARBA" id="ARBA00008979"/>
    </source>
</evidence>
<keyword evidence="6" id="KW-0297">G-protein coupled receptor</keyword>
<feature type="signal peptide" evidence="10">
    <location>
        <begin position="1"/>
        <end position="22"/>
    </location>
</feature>
<name>A0AAW0W705_CHEQU</name>
<organism evidence="12 13">
    <name type="scientific">Cherax quadricarinatus</name>
    <name type="common">Australian red claw crayfish</name>
    <dbReference type="NCBI Taxonomy" id="27406"/>
    <lineage>
        <taxon>Eukaryota</taxon>
        <taxon>Metazoa</taxon>
        <taxon>Ecdysozoa</taxon>
        <taxon>Arthropoda</taxon>
        <taxon>Crustacea</taxon>
        <taxon>Multicrustacea</taxon>
        <taxon>Malacostraca</taxon>
        <taxon>Eumalacostraca</taxon>
        <taxon>Eucarida</taxon>
        <taxon>Decapoda</taxon>
        <taxon>Pleocyemata</taxon>
        <taxon>Astacidea</taxon>
        <taxon>Parastacoidea</taxon>
        <taxon>Parastacidae</taxon>
        <taxon>Cherax</taxon>
    </lineage>
</organism>
<evidence type="ECO:0000256" key="7">
    <source>
        <dbReference type="ARBA" id="ARBA00023136"/>
    </source>
</evidence>
<dbReference type="InterPro" id="IPR010596">
    <property type="entry name" value="Methuselah_N_dom"/>
</dbReference>
<dbReference type="Pfam" id="PF06652">
    <property type="entry name" value="Methuselah_N"/>
    <property type="match status" value="1"/>
</dbReference>
<proteinExistence type="inferred from homology"/>
<feature type="domain" description="G-protein coupled receptors family 2 profile 2" evidence="11">
    <location>
        <begin position="445"/>
        <end position="702"/>
    </location>
</feature>
<feature type="transmembrane region" description="Helical" evidence="9">
    <location>
        <begin position="482"/>
        <end position="501"/>
    </location>
</feature>
<protein>
    <recommendedName>
        <fullName evidence="11">G-protein coupled receptors family 2 profile 2 domain-containing protein</fullName>
    </recommendedName>
</protein>
<keyword evidence="7 9" id="KW-0472">Membrane</keyword>
<dbReference type="GO" id="GO:0016020">
    <property type="term" value="C:membrane"/>
    <property type="evidence" value="ECO:0007669"/>
    <property type="project" value="UniProtKB-SubCell"/>
</dbReference>
<dbReference type="PROSITE" id="PS50261">
    <property type="entry name" value="G_PROTEIN_RECEP_F2_4"/>
    <property type="match status" value="1"/>
</dbReference>
<feature type="transmembrane region" description="Helical" evidence="9">
    <location>
        <begin position="513"/>
        <end position="540"/>
    </location>
</feature>
<dbReference type="SUPFAM" id="SSF63877">
    <property type="entry name" value="Methuselah ectodomain"/>
    <property type="match status" value="1"/>
</dbReference>
<dbReference type="PANTHER" id="PTHR46953:SF1">
    <property type="entry name" value="G-PROTEIN COUPLED RECEPTOR MTH-LIKE 1-RELATED"/>
    <property type="match status" value="1"/>
</dbReference>
<feature type="compositionally biased region" description="Acidic residues" evidence="8">
    <location>
        <begin position="972"/>
        <end position="982"/>
    </location>
</feature>
<evidence type="ECO:0000256" key="4">
    <source>
        <dbReference type="ARBA" id="ARBA00022729"/>
    </source>
</evidence>
<dbReference type="InterPro" id="IPR017981">
    <property type="entry name" value="GPCR_2-like_7TM"/>
</dbReference>
<dbReference type="GO" id="GO:0004930">
    <property type="term" value="F:G protein-coupled receptor activity"/>
    <property type="evidence" value="ECO:0007669"/>
    <property type="project" value="UniProtKB-KW"/>
</dbReference>
<feature type="chain" id="PRO_5043732428" description="G-protein coupled receptors family 2 profile 2 domain-containing protein" evidence="10">
    <location>
        <begin position="23"/>
        <end position="982"/>
    </location>
</feature>
<evidence type="ECO:0000313" key="12">
    <source>
        <dbReference type="EMBL" id="KAK8725056.1"/>
    </source>
</evidence>
<evidence type="ECO:0000256" key="10">
    <source>
        <dbReference type="SAM" id="SignalP"/>
    </source>
</evidence>
<dbReference type="InterPro" id="IPR036272">
    <property type="entry name" value="Methuselah_N_sf"/>
</dbReference>
<gene>
    <name evidence="12" type="ORF">OTU49_011043</name>
</gene>
<dbReference type="InterPro" id="IPR023311">
    <property type="entry name" value="Methusela_ecto_dom_2"/>
</dbReference>
<evidence type="ECO:0000256" key="9">
    <source>
        <dbReference type="SAM" id="Phobius"/>
    </source>
</evidence>
<feature type="compositionally biased region" description="Basic and acidic residues" evidence="8">
    <location>
        <begin position="894"/>
        <end position="922"/>
    </location>
</feature>
<feature type="region of interest" description="Disordered" evidence="8">
    <location>
        <begin position="883"/>
        <end position="982"/>
    </location>
</feature>
<dbReference type="InterPro" id="IPR052808">
    <property type="entry name" value="GPCR_Mth-like"/>
</dbReference>
<dbReference type="SUPFAM" id="SSF81321">
    <property type="entry name" value="Family A G protein-coupled receptor-like"/>
    <property type="match status" value="1"/>
</dbReference>
<feature type="compositionally biased region" description="Polar residues" evidence="8">
    <location>
        <begin position="739"/>
        <end position="768"/>
    </location>
</feature>
<accession>A0AAW0W705</accession>
<evidence type="ECO:0000256" key="5">
    <source>
        <dbReference type="ARBA" id="ARBA00022989"/>
    </source>
</evidence>
<evidence type="ECO:0000256" key="3">
    <source>
        <dbReference type="ARBA" id="ARBA00022692"/>
    </source>
</evidence>
<keyword evidence="3 9" id="KW-0812">Transmembrane</keyword>
<evidence type="ECO:0000256" key="6">
    <source>
        <dbReference type="ARBA" id="ARBA00023040"/>
    </source>
</evidence>
<keyword evidence="4 10" id="KW-0732">Signal</keyword>
<dbReference type="CDD" id="cd15039">
    <property type="entry name" value="7tmB3_Methuselah-like"/>
    <property type="match status" value="1"/>
</dbReference>
<comment type="caution">
    <text evidence="12">The sequence shown here is derived from an EMBL/GenBank/DDBJ whole genome shotgun (WGS) entry which is preliminary data.</text>
</comment>
<keyword evidence="13" id="KW-1185">Reference proteome</keyword>
<feature type="transmembrane region" description="Helical" evidence="9">
    <location>
        <begin position="679"/>
        <end position="700"/>
    </location>
</feature>
<keyword evidence="6" id="KW-0675">Receptor</keyword>
<feature type="transmembrane region" description="Helical" evidence="9">
    <location>
        <begin position="608"/>
        <end position="632"/>
    </location>
</feature>
<dbReference type="Proteomes" id="UP001445076">
    <property type="component" value="Unassembled WGS sequence"/>
</dbReference>
<keyword evidence="6" id="KW-0807">Transducer</keyword>
<keyword evidence="5 9" id="KW-1133">Transmembrane helix</keyword>
<evidence type="ECO:0000256" key="8">
    <source>
        <dbReference type="SAM" id="MobiDB-lite"/>
    </source>
</evidence>
<dbReference type="Gene3D" id="1.20.1070.10">
    <property type="entry name" value="Rhodopsin 7-helix transmembrane proteins"/>
    <property type="match status" value="1"/>
</dbReference>
<comment type="subcellular location">
    <subcellularLocation>
        <location evidence="1">Membrane</location>
        <topology evidence="1">Multi-pass membrane protein</topology>
    </subcellularLocation>
</comment>
<dbReference type="Gene3D" id="2.170.180.11">
    <property type="entry name" value="Methuselah ectodomain, domain 2"/>
    <property type="match status" value="1"/>
</dbReference>
<reference evidence="12 13" key="1">
    <citation type="journal article" date="2024" name="BMC Genomics">
        <title>Genome assembly of redclaw crayfish (Cherax quadricarinatus) provides insights into its immune adaptation and hypoxia tolerance.</title>
        <authorList>
            <person name="Liu Z."/>
            <person name="Zheng J."/>
            <person name="Li H."/>
            <person name="Fang K."/>
            <person name="Wang S."/>
            <person name="He J."/>
            <person name="Zhou D."/>
            <person name="Weng S."/>
            <person name="Chi M."/>
            <person name="Gu Z."/>
            <person name="He J."/>
            <person name="Li F."/>
            <person name="Wang M."/>
        </authorList>
    </citation>
    <scope>NUCLEOTIDE SEQUENCE [LARGE SCALE GENOMIC DNA]</scope>
    <source>
        <strain evidence="12">ZL_2023a</strain>
    </source>
</reference>
<feature type="transmembrane region" description="Helical" evidence="9">
    <location>
        <begin position="560"/>
        <end position="581"/>
    </location>
</feature>
<evidence type="ECO:0000313" key="13">
    <source>
        <dbReference type="Proteomes" id="UP001445076"/>
    </source>
</evidence>
<dbReference type="Pfam" id="PF00002">
    <property type="entry name" value="7tm_2"/>
    <property type="match status" value="1"/>
</dbReference>